<evidence type="ECO:0000313" key="3">
    <source>
        <dbReference type="Proteomes" id="UP001438008"/>
    </source>
</evidence>
<organism evidence="2 3">
    <name type="scientific">Laedolimicola intestinihominis</name>
    <dbReference type="NCBI Taxonomy" id="3133166"/>
    <lineage>
        <taxon>Bacteria</taxon>
        <taxon>Bacillati</taxon>
        <taxon>Bacillota</taxon>
        <taxon>Clostridia</taxon>
        <taxon>Lachnospirales</taxon>
        <taxon>Lachnospiraceae</taxon>
        <taxon>Laedolimicola</taxon>
    </lineage>
</organism>
<protein>
    <submittedName>
        <fullName evidence="2">Uncharacterized protein</fullName>
    </submittedName>
</protein>
<evidence type="ECO:0000313" key="2">
    <source>
        <dbReference type="EMBL" id="MEQ2473614.1"/>
    </source>
</evidence>
<keyword evidence="1" id="KW-1133">Transmembrane helix</keyword>
<keyword evidence="3" id="KW-1185">Reference proteome</keyword>
<name>A0ABV1FKL1_9FIRM</name>
<gene>
    <name evidence="2" type="ORF">WMO29_14115</name>
</gene>
<accession>A0ABV1FKL1</accession>
<dbReference type="RefSeq" id="WP_349165213.1">
    <property type="nucleotide sequence ID" value="NZ_JBBMFE010000016.1"/>
</dbReference>
<comment type="caution">
    <text evidence="2">The sequence shown here is derived from an EMBL/GenBank/DDBJ whole genome shotgun (WGS) entry which is preliminary data.</text>
</comment>
<keyword evidence="1" id="KW-0472">Membrane</keyword>
<feature type="transmembrane region" description="Helical" evidence="1">
    <location>
        <begin position="251"/>
        <end position="269"/>
    </location>
</feature>
<reference evidence="2 3" key="1">
    <citation type="submission" date="2024-03" db="EMBL/GenBank/DDBJ databases">
        <title>Human intestinal bacterial collection.</title>
        <authorList>
            <person name="Pauvert C."/>
            <person name="Hitch T.C.A."/>
            <person name="Clavel T."/>
        </authorList>
    </citation>
    <scope>NUCLEOTIDE SEQUENCE [LARGE SCALE GENOMIC DNA]</scope>
    <source>
        <strain evidence="2 3">CLA-AA-H132</strain>
    </source>
</reference>
<feature type="transmembrane region" description="Helical" evidence="1">
    <location>
        <begin position="7"/>
        <end position="28"/>
    </location>
</feature>
<proteinExistence type="predicted"/>
<dbReference type="Proteomes" id="UP001438008">
    <property type="component" value="Unassembled WGS sequence"/>
</dbReference>
<evidence type="ECO:0000256" key="1">
    <source>
        <dbReference type="SAM" id="Phobius"/>
    </source>
</evidence>
<sequence length="401" mass="46270">MKKDKKWEVIITIIVSITGVIIAGLTYGTNRLQAKVAKNESLPNFVVEEKAEYDEIADKTIDTVIEISNLEGRLNNYNSETITILQCQYIDEEGEFYSADIPVENYYIIGVKSGNKVGVIEKRETGSNYVKLANLENDISRYNRGLNMGTLTIIPKSYIKISYMNLLDEKETVYYETEILKTNLIDNEIGQQQFDEYHMLSENNLGLNINTTNNVTVEDLTDKIMNASEKAIEFKTEGKGERAGMDIIDKIIPLLSTILGACLAYFFGIKQQRKLDKKNKMLAASQLYYDLKSIEDYLKEETGAVNLRYSSEWQVIVAQCAFLEPEQVKKVYDIYDKAYNYNYYYRSKEKRGKKIEKDSILYYGALKKTMFGEKGNCIDENMYNSEYKELLECLNKEMQKR</sequence>
<keyword evidence="1" id="KW-0812">Transmembrane</keyword>
<dbReference type="EMBL" id="JBBMFE010000016">
    <property type="protein sequence ID" value="MEQ2473614.1"/>
    <property type="molecule type" value="Genomic_DNA"/>
</dbReference>